<accession>A0A397JJM9</accession>
<dbReference type="AlphaFoldDB" id="A0A397JJM9"/>
<gene>
    <name evidence="2" type="ORF">Glove_22g235</name>
</gene>
<dbReference type="EMBL" id="PQFF01000020">
    <property type="protein sequence ID" value="RHZ88545.1"/>
    <property type="molecule type" value="Genomic_DNA"/>
</dbReference>
<proteinExistence type="predicted"/>
<name>A0A397JJM9_9GLOM</name>
<dbReference type="Proteomes" id="UP000266861">
    <property type="component" value="Unassembled WGS sequence"/>
</dbReference>
<sequence>MKALIHIVYSRVLFSNRFFFFFLEELIKKNQNGNLSSTTDGVQMNSHDTGENSPVISSPTNGPEASSHTTNSAPHSEQI</sequence>
<evidence type="ECO:0000313" key="2">
    <source>
        <dbReference type="EMBL" id="RHZ88545.1"/>
    </source>
</evidence>
<keyword evidence="3" id="KW-1185">Reference proteome</keyword>
<reference evidence="2 3" key="1">
    <citation type="submission" date="2018-08" db="EMBL/GenBank/DDBJ databases">
        <title>Genome and evolution of the arbuscular mycorrhizal fungus Diversispora epigaea (formerly Glomus versiforme) and its bacterial endosymbionts.</title>
        <authorList>
            <person name="Sun X."/>
            <person name="Fei Z."/>
            <person name="Harrison M."/>
        </authorList>
    </citation>
    <scope>NUCLEOTIDE SEQUENCE [LARGE SCALE GENOMIC DNA]</scope>
    <source>
        <strain evidence="2 3">IT104</strain>
    </source>
</reference>
<evidence type="ECO:0000256" key="1">
    <source>
        <dbReference type="SAM" id="MobiDB-lite"/>
    </source>
</evidence>
<protein>
    <submittedName>
        <fullName evidence="2">Uncharacterized protein</fullName>
    </submittedName>
</protein>
<evidence type="ECO:0000313" key="3">
    <source>
        <dbReference type="Proteomes" id="UP000266861"/>
    </source>
</evidence>
<organism evidence="2 3">
    <name type="scientific">Diversispora epigaea</name>
    <dbReference type="NCBI Taxonomy" id="1348612"/>
    <lineage>
        <taxon>Eukaryota</taxon>
        <taxon>Fungi</taxon>
        <taxon>Fungi incertae sedis</taxon>
        <taxon>Mucoromycota</taxon>
        <taxon>Glomeromycotina</taxon>
        <taxon>Glomeromycetes</taxon>
        <taxon>Diversisporales</taxon>
        <taxon>Diversisporaceae</taxon>
        <taxon>Diversispora</taxon>
    </lineage>
</organism>
<feature type="region of interest" description="Disordered" evidence="1">
    <location>
        <begin position="33"/>
        <end position="79"/>
    </location>
</feature>
<comment type="caution">
    <text evidence="2">The sequence shown here is derived from an EMBL/GenBank/DDBJ whole genome shotgun (WGS) entry which is preliminary data.</text>
</comment>